<evidence type="ECO:0000313" key="3">
    <source>
        <dbReference type="Proteomes" id="UP001459277"/>
    </source>
</evidence>
<feature type="region of interest" description="Disordered" evidence="1">
    <location>
        <begin position="1"/>
        <end position="23"/>
    </location>
</feature>
<evidence type="ECO:0000256" key="1">
    <source>
        <dbReference type="SAM" id="MobiDB-lite"/>
    </source>
</evidence>
<reference evidence="2 3" key="1">
    <citation type="submission" date="2024-01" db="EMBL/GenBank/DDBJ databases">
        <title>A telomere-to-telomere, gap-free genome of sweet tea (Lithocarpus litseifolius).</title>
        <authorList>
            <person name="Zhou J."/>
        </authorList>
    </citation>
    <scope>NUCLEOTIDE SEQUENCE [LARGE SCALE GENOMIC DNA]</scope>
    <source>
        <strain evidence="2">Zhou-2022a</strain>
        <tissue evidence="2">Leaf</tissue>
    </source>
</reference>
<name>A0AAW2BMD8_9ROSI</name>
<feature type="region of interest" description="Disordered" evidence="1">
    <location>
        <begin position="46"/>
        <end position="70"/>
    </location>
</feature>
<sequence length="98" mass="10840">MGTAFRLMDHLNPVKPNGPRSGEECFKEFGNPLPLHLQTTRWAQTPRTDLQAKKRHRDSATASPPVLGDGLTRSSLTMLLLSATGSRILLGVFVWWGV</sequence>
<accession>A0AAW2BMD8</accession>
<dbReference type="AlphaFoldDB" id="A0AAW2BMD8"/>
<gene>
    <name evidence="2" type="ORF">SO802_031604</name>
</gene>
<protein>
    <submittedName>
        <fullName evidence="2">Uncharacterized protein</fullName>
    </submittedName>
</protein>
<organism evidence="2 3">
    <name type="scientific">Lithocarpus litseifolius</name>
    <dbReference type="NCBI Taxonomy" id="425828"/>
    <lineage>
        <taxon>Eukaryota</taxon>
        <taxon>Viridiplantae</taxon>
        <taxon>Streptophyta</taxon>
        <taxon>Embryophyta</taxon>
        <taxon>Tracheophyta</taxon>
        <taxon>Spermatophyta</taxon>
        <taxon>Magnoliopsida</taxon>
        <taxon>eudicotyledons</taxon>
        <taxon>Gunneridae</taxon>
        <taxon>Pentapetalae</taxon>
        <taxon>rosids</taxon>
        <taxon>fabids</taxon>
        <taxon>Fagales</taxon>
        <taxon>Fagaceae</taxon>
        <taxon>Lithocarpus</taxon>
    </lineage>
</organism>
<proteinExistence type="predicted"/>
<dbReference type="EMBL" id="JAZDWU010000011">
    <property type="protein sequence ID" value="KAK9986653.1"/>
    <property type="molecule type" value="Genomic_DNA"/>
</dbReference>
<comment type="caution">
    <text evidence="2">The sequence shown here is derived from an EMBL/GenBank/DDBJ whole genome shotgun (WGS) entry which is preliminary data.</text>
</comment>
<evidence type="ECO:0000313" key="2">
    <source>
        <dbReference type="EMBL" id="KAK9986653.1"/>
    </source>
</evidence>
<keyword evidence="3" id="KW-1185">Reference proteome</keyword>
<dbReference type="Proteomes" id="UP001459277">
    <property type="component" value="Unassembled WGS sequence"/>
</dbReference>